<evidence type="ECO:0000313" key="9">
    <source>
        <dbReference type="Proteomes" id="UP000183832"/>
    </source>
</evidence>
<dbReference type="Pfam" id="PF02970">
    <property type="entry name" value="TBCA"/>
    <property type="match status" value="1"/>
</dbReference>
<keyword evidence="4 6" id="KW-0143">Chaperone</keyword>
<keyword evidence="7" id="KW-0175">Coiled coil</keyword>
<dbReference type="PANTHER" id="PTHR21500:SF0">
    <property type="entry name" value="TUBULIN-SPECIFIC CHAPERONE A"/>
    <property type="match status" value="1"/>
</dbReference>
<comment type="function">
    <text evidence="1">Tubulin-folding protein; involved in the early step of the tubulin folding pathway.</text>
</comment>
<dbReference type="GO" id="GO:0005874">
    <property type="term" value="C:microtubule"/>
    <property type="evidence" value="ECO:0007669"/>
    <property type="project" value="UniProtKB-KW"/>
</dbReference>
<comment type="subunit">
    <text evidence="5 6">Supercomplex made of cofactors A to E. Cofactors A and D function by capturing and stabilizing tubulin in a quasi-native conformation. Cofactor E binds to the cofactor D-tubulin complex; interaction with cofactor C then causes the release of tubulin polypeptides that are committed to the native state.</text>
</comment>
<evidence type="ECO:0000256" key="6">
    <source>
        <dbReference type="RuleBase" id="RU364030"/>
    </source>
</evidence>
<comment type="similarity">
    <text evidence="2 6">Belongs to the TBCA family.</text>
</comment>
<evidence type="ECO:0000313" key="8">
    <source>
        <dbReference type="EMBL" id="CRK99176.1"/>
    </source>
</evidence>
<gene>
    <name evidence="8" type="ORF">CLUMA_CG012474</name>
</gene>
<name>A0A1J1IG30_9DIPT</name>
<sequence>MADTRLRQIFIKTGVVKRYAKEKVSYEKEAENEQKRILKFRAENRDEHDIRKQEEVIQENLMMIPECQRRLKTAYEELSEMLKNEKDLEEKDEYIKAVAALKESKLQLQ</sequence>
<dbReference type="SUPFAM" id="SSF46988">
    <property type="entry name" value="Tubulin chaperone cofactor A"/>
    <property type="match status" value="1"/>
</dbReference>
<dbReference type="FunFam" id="1.20.58.90:FF:000008">
    <property type="entry name" value="Tubulin-specific chaperone A"/>
    <property type="match status" value="1"/>
</dbReference>
<comment type="subcellular location">
    <subcellularLocation>
        <location evidence="6">Cytoplasm</location>
        <location evidence="6">Cytoskeleton</location>
    </subcellularLocation>
</comment>
<evidence type="ECO:0000256" key="2">
    <source>
        <dbReference type="ARBA" id="ARBA00006806"/>
    </source>
</evidence>
<dbReference type="Gene3D" id="1.20.58.90">
    <property type="match status" value="1"/>
</dbReference>
<dbReference type="InterPro" id="IPR036126">
    <property type="entry name" value="TBCA_sf"/>
</dbReference>
<accession>A0A1J1IG30</accession>
<organism evidence="8 9">
    <name type="scientific">Clunio marinus</name>
    <dbReference type="NCBI Taxonomy" id="568069"/>
    <lineage>
        <taxon>Eukaryota</taxon>
        <taxon>Metazoa</taxon>
        <taxon>Ecdysozoa</taxon>
        <taxon>Arthropoda</taxon>
        <taxon>Hexapoda</taxon>
        <taxon>Insecta</taxon>
        <taxon>Pterygota</taxon>
        <taxon>Neoptera</taxon>
        <taxon>Endopterygota</taxon>
        <taxon>Diptera</taxon>
        <taxon>Nematocera</taxon>
        <taxon>Chironomoidea</taxon>
        <taxon>Chironomidae</taxon>
        <taxon>Clunio</taxon>
    </lineage>
</organism>
<keyword evidence="9" id="KW-1185">Reference proteome</keyword>
<dbReference type="STRING" id="568069.A0A1J1IG30"/>
<keyword evidence="6" id="KW-0206">Cytoskeleton</keyword>
<reference evidence="8 9" key="1">
    <citation type="submission" date="2015-04" db="EMBL/GenBank/DDBJ databases">
        <authorList>
            <person name="Syromyatnikov M.Y."/>
            <person name="Popov V.N."/>
        </authorList>
    </citation>
    <scope>NUCLEOTIDE SEQUENCE [LARGE SCALE GENOMIC DNA]</scope>
</reference>
<feature type="coiled-coil region" evidence="7">
    <location>
        <begin position="16"/>
        <end position="43"/>
    </location>
</feature>
<evidence type="ECO:0000256" key="4">
    <source>
        <dbReference type="ARBA" id="ARBA00023186"/>
    </source>
</evidence>
<evidence type="ECO:0000256" key="3">
    <source>
        <dbReference type="ARBA" id="ARBA00015002"/>
    </source>
</evidence>
<dbReference type="GO" id="GO:0007023">
    <property type="term" value="P:post-chaperonin tubulin folding pathway"/>
    <property type="evidence" value="ECO:0007669"/>
    <property type="project" value="UniProtKB-UniRule"/>
</dbReference>
<dbReference type="GO" id="GO:0005829">
    <property type="term" value="C:cytosol"/>
    <property type="evidence" value="ECO:0007669"/>
    <property type="project" value="TreeGrafter"/>
</dbReference>
<dbReference type="GO" id="GO:0048487">
    <property type="term" value="F:beta-tubulin binding"/>
    <property type="evidence" value="ECO:0007669"/>
    <property type="project" value="InterPro"/>
</dbReference>
<dbReference type="GO" id="GO:0007021">
    <property type="term" value="P:tubulin complex assembly"/>
    <property type="evidence" value="ECO:0007669"/>
    <property type="project" value="UniProtKB-UniRule"/>
</dbReference>
<proteinExistence type="inferred from homology"/>
<keyword evidence="6" id="KW-0493">Microtubule</keyword>
<dbReference type="PANTHER" id="PTHR21500">
    <property type="entry name" value="TUBULIN-SPECIFIC CHAPERONE A"/>
    <property type="match status" value="1"/>
</dbReference>
<evidence type="ECO:0000256" key="1">
    <source>
        <dbReference type="ARBA" id="ARBA00003046"/>
    </source>
</evidence>
<dbReference type="AlphaFoldDB" id="A0A1J1IG30"/>
<evidence type="ECO:0000256" key="5">
    <source>
        <dbReference type="ARBA" id="ARBA00026055"/>
    </source>
</evidence>
<keyword evidence="6" id="KW-0963">Cytoplasm</keyword>
<evidence type="ECO:0000256" key="7">
    <source>
        <dbReference type="SAM" id="Coils"/>
    </source>
</evidence>
<dbReference type="Proteomes" id="UP000183832">
    <property type="component" value="Unassembled WGS sequence"/>
</dbReference>
<dbReference type="InterPro" id="IPR004226">
    <property type="entry name" value="TBCA"/>
</dbReference>
<dbReference type="EMBL" id="CVRI01000049">
    <property type="protein sequence ID" value="CRK99176.1"/>
    <property type="molecule type" value="Genomic_DNA"/>
</dbReference>
<protein>
    <recommendedName>
        <fullName evidence="3 6">Tubulin-specific chaperone A</fullName>
    </recommendedName>
</protein>